<protein>
    <recommendedName>
        <fullName evidence="1">RNA polymerase Rpb4/RPC9 core domain-containing protein</fullName>
    </recommendedName>
</protein>
<dbReference type="InterPro" id="IPR010997">
    <property type="entry name" value="HRDC-like_sf"/>
</dbReference>
<dbReference type="AlphaFoldDB" id="A0A4X2LAN6"/>
<keyword evidence="3" id="KW-1185">Reference proteome</keyword>
<dbReference type="STRING" id="29139.ENSVURP00010018775"/>
<dbReference type="SMART" id="SM00657">
    <property type="entry name" value="RPOL4c"/>
    <property type="match status" value="1"/>
</dbReference>
<evidence type="ECO:0000313" key="3">
    <source>
        <dbReference type="Proteomes" id="UP000314987"/>
    </source>
</evidence>
<evidence type="ECO:0000259" key="1">
    <source>
        <dbReference type="SMART" id="SM00657"/>
    </source>
</evidence>
<proteinExistence type="predicted"/>
<dbReference type="Gene3D" id="1.20.1250.40">
    <property type="match status" value="1"/>
</dbReference>
<accession>A0A4X2LAN6</accession>
<dbReference type="GeneTree" id="ENSGT00940000167717"/>
<name>A0A4X2LAN6_VOMUR</name>
<dbReference type="GO" id="GO:0000166">
    <property type="term" value="F:nucleotide binding"/>
    <property type="evidence" value="ECO:0007669"/>
    <property type="project" value="InterPro"/>
</dbReference>
<reference evidence="2" key="2">
    <citation type="submission" date="2025-08" db="UniProtKB">
        <authorList>
            <consortium name="Ensembl"/>
        </authorList>
    </citation>
    <scope>IDENTIFICATION</scope>
</reference>
<organism evidence="2 3">
    <name type="scientific">Vombatus ursinus</name>
    <name type="common">Common wombat</name>
    <dbReference type="NCBI Taxonomy" id="29139"/>
    <lineage>
        <taxon>Eukaryota</taxon>
        <taxon>Metazoa</taxon>
        <taxon>Chordata</taxon>
        <taxon>Craniata</taxon>
        <taxon>Vertebrata</taxon>
        <taxon>Euteleostomi</taxon>
        <taxon>Mammalia</taxon>
        <taxon>Metatheria</taxon>
        <taxon>Diprotodontia</taxon>
        <taxon>Vombatidae</taxon>
        <taxon>Vombatus</taxon>
    </lineage>
</organism>
<dbReference type="Proteomes" id="UP000314987">
    <property type="component" value="Unassembled WGS sequence"/>
</dbReference>
<reference evidence="3" key="1">
    <citation type="submission" date="2018-12" db="EMBL/GenBank/DDBJ databases">
        <authorList>
            <person name="Yazar S."/>
        </authorList>
    </citation>
    <scope>NUCLEOTIDE SEQUENCE [LARGE SCALE GENOMIC DNA]</scope>
</reference>
<dbReference type="InterPro" id="IPR006590">
    <property type="entry name" value="RNA_pol_Rpb4/RPC9_core"/>
</dbReference>
<dbReference type="SUPFAM" id="SSF47819">
    <property type="entry name" value="HRDC-like"/>
    <property type="match status" value="1"/>
</dbReference>
<dbReference type="Ensembl" id="ENSVURT00010021339.1">
    <property type="protein sequence ID" value="ENSVURP00010018775.1"/>
    <property type="gene ID" value="ENSVURG00010014290.1"/>
</dbReference>
<sequence length="167" mass="19706">MAARGSDPCNGNVEEDALKLLFPKEFEAAETLLNSEVHMFLQHQKQQNGTAEDKQELSEIFRKTFSYITYSDIFKTKNHLPCKNNVQNLLLQKKNEELQQILNYIQTKRSFQYQHQRPSLSVKTEDYISQNSSAIEKTSESLQRHKFSHKRCSNLLWTRQYRVILHQ</sequence>
<feature type="domain" description="RNA polymerase Rpb4/RPC9 core" evidence="1">
    <location>
        <begin position="24"/>
        <end position="112"/>
    </location>
</feature>
<evidence type="ECO:0000313" key="2">
    <source>
        <dbReference type="Ensembl" id="ENSVURP00010018775.1"/>
    </source>
</evidence>
<dbReference type="InterPro" id="IPR038324">
    <property type="entry name" value="Rpb4/RPC9_sf"/>
</dbReference>
<reference evidence="2" key="3">
    <citation type="submission" date="2025-09" db="UniProtKB">
        <authorList>
            <consortium name="Ensembl"/>
        </authorList>
    </citation>
    <scope>IDENTIFICATION</scope>
</reference>